<keyword evidence="3" id="KW-1185">Reference proteome</keyword>
<feature type="compositionally biased region" description="Basic and acidic residues" evidence="1">
    <location>
        <begin position="1"/>
        <end position="12"/>
    </location>
</feature>
<reference evidence="2 3" key="1">
    <citation type="submission" date="2023-12" db="EMBL/GenBank/DDBJ databases">
        <title>Streptomyces sp. V4-01.</title>
        <authorList>
            <person name="Somphong A."/>
            <person name="Phongsopitanun W."/>
        </authorList>
    </citation>
    <scope>NUCLEOTIDE SEQUENCE [LARGE SCALE GENOMIC DNA]</scope>
    <source>
        <strain evidence="2 3">V4-01</strain>
    </source>
</reference>
<dbReference type="EMBL" id="JAZEWV010000042">
    <property type="protein sequence ID" value="MEE4546259.1"/>
    <property type="molecule type" value="Genomic_DNA"/>
</dbReference>
<dbReference type="RefSeq" id="WP_330799962.1">
    <property type="nucleotide sequence ID" value="NZ_JAZEWV010000042.1"/>
</dbReference>
<organism evidence="2 3">
    <name type="scientific">Actinacidiphila polyblastidii</name>
    <dbReference type="NCBI Taxonomy" id="3110430"/>
    <lineage>
        <taxon>Bacteria</taxon>
        <taxon>Bacillati</taxon>
        <taxon>Actinomycetota</taxon>
        <taxon>Actinomycetes</taxon>
        <taxon>Kitasatosporales</taxon>
        <taxon>Streptomycetaceae</taxon>
        <taxon>Actinacidiphila</taxon>
    </lineage>
</organism>
<protein>
    <submittedName>
        <fullName evidence="2">Uncharacterized protein</fullName>
    </submittedName>
</protein>
<evidence type="ECO:0000256" key="1">
    <source>
        <dbReference type="SAM" id="MobiDB-lite"/>
    </source>
</evidence>
<name>A0ABU7PLX4_9ACTN</name>
<proteinExistence type="predicted"/>
<sequence length="159" mass="17353">MKDFEAERERIRKSPPPELVAEAAANPGGSVAPIDSDYIGHPDGFIPGEAIQGIWLVDADGNLTGEFEENPNYGPPKDEFAKLTEPDHWLGWLGEDPAKAVRDAIANCLHQQAPNAVLEWAKIREDSRFFTGGRPSRDDENVMLVTRAGLAVSFALSVT</sequence>
<feature type="region of interest" description="Disordered" evidence="1">
    <location>
        <begin position="1"/>
        <end position="30"/>
    </location>
</feature>
<evidence type="ECO:0000313" key="2">
    <source>
        <dbReference type="EMBL" id="MEE4546259.1"/>
    </source>
</evidence>
<dbReference type="Proteomes" id="UP001344658">
    <property type="component" value="Unassembled WGS sequence"/>
</dbReference>
<comment type="caution">
    <text evidence="2">The sequence shown here is derived from an EMBL/GenBank/DDBJ whole genome shotgun (WGS) entry which is preliminary data.</text>
</comment>
<gene>
    <name evidence="2" type="ORF">V2S66_30385</name>
</gene>
<evidence type="ECO:0000313" key="3">
    <source>
        <dbReference type="Proteomes" id="UP001344658"/>
    </source>
</evidence>
<accession>A0ABU7PLX4</accession>